<evidence type="ECO:0000256" key="7">
    <source>
        <dbReference type="ARBA" id="ARBA00023242"/>
    </source>
</evidence>
<comment type="subcellular location">
    <subcellularLocation>
        <location evidence="1">Nucleus</location>
    </subcellularLocation>
</comment>
<accession>A0A7S1ZHV8</accession>
<keyword evidence="4" id="KW-0507">mRNA processing</keyword>
<dbReference type="SUPFAM" id="SSF158230">
    <property type="entry name" value="PRP4-like"/>
    <property type="match status" value="1"/>
</dbReference>
<gene>
    <name evidence="10" type="ORF">OSIN01602_LOCUS10192</name>
</gene>
<name>A0A7S1ZHV8_TRICV</name>
<evidence type="ECO:0000259" key="9">
    <source>
        <dbReference type="Pfam" id="PF02840"/>
    </source>
</evidence>
<keyword evidence="7" id="KW-0539">Nucleus</keyword>
<feature type="domain" description="Prp18" evidence="9">
    <location>
        <begin position="281"/>
        <end position="420"/>
    </location>
</feature>
<organism evidence="10">
    <name type="scientific">Trieres chinensis</name>
    <name type="common">Marine centric diatom</name>
    <name type="synonym">Odontella sinensis</name>
    <dbReference type="NCBI Taxonomy" id="1514140"/>
    <lineage>
        <taxon>Eukaryota</taxon>
        <taxon>Sar</taxon>
        <taxon>Stramenopiles</taxon>
        <taxon>Ochrophyta</taxon>
        <taxon>Bacillariophyta</taxon>
        <taxon>Mediophyceae</taxon>
        <taxon>Biddulphiophycidae</taxon>
        <taxon>Eupodiscales</taxon>
        <taxon>Parodontellaceae</taxon>
        <taxon>Trieres</taxon>
    </lineage>
</organism>
<dbReference type="PANTHER" id="PTHR13007:SF19">
    <property type="entry name" value="PRE-MRNA-SPLICING FACTOR 18"/>
    <property type="match status" value="1"/>
</dbReference>
<feature type="compositionally biased region" description="Basic and acidic residues" evidence="8">
    <location>
        <begin position="175"/>
        <end position="190"/>
    </location>
</feature>
<dbReference type="InterPro" id="IPR039979">
    <property type="entry name" value="PRPF18"/>
</dbReference>
<evidence type="ECO:0000256" key="2">
    <source>
        <dbReference type="ARBA" id="ARBA00008137"/>
    </source>
</evidence>
<feature type="compositionally biased region" description="Basic and acidic residues" evidence="8">
    <location>
        <begin position="51"/>
        <end position="60"/>
    </location>
</feature>
<dbReference type="Gene3D" id="1.20.940.10">
    <property type="entry name" value="Functional domain of the splicing factor Prp18"/>
    <property type="match status" value="1"/>
</dbReference>
<protein>
    <recommendedName>
        <fullName evidence="3">Pre-mRNA-splicing factor 18</fullName>
    </recommendedName>
</protein>
<evidence type="ECO:0000256" key="5">
    <source>
        <dbReference type="ARBA" id="ARBA00022728"/>
    </source>
</evidence>
<dbReference type="SUPFAM" id="SSF47938">
    <property type="entry name" value="Functional domain of the splicing factor Prp18"/>
    <property type="match status" value="1"/>
</dbReference>
<evidence type="ECO:0000256" key="8">
    <source>
        <dbReference type="SAM" id="MobiDB-lite"/>
    </source>
</evidence>
<dbReference type="GO" id="GO:0000350">
    <property type="term" value="P:generation of catalytic spliceosome for second transesterification step"/>
    <property type="evidence" value="ECO:0007669"/>
    <property type="project" value="TreeGrafter"/>
</dbReference>
<feature type="region of interest" description="Disordered" evidence="8">
    <location>
        <begin position="17"/>
        <end position="146"/>
    </location>
</feature>
<keyword evidence="5" id="KW-0747">Spliceosome</keyword>
<dbReference type="GO" id="GO:0005682">
    <property type="term" value="C:U5 snRNP"/>
    <property type="evidence" value="ECO:0007669"/>
    <property type="project" value="TreeGrafter"/>
</dbReference>
<feature type="compositionally biased region" description="Basic and acidic residues" evidence="8">
    <location>
        <begin position="119"/>
        <end position="146"/>
    </location>
</feature>
<evidence type="ECO:0000256" key="1">
    <source>
        <dbReference type="ARBA" id="ARBA00004123"/>
    </source>
</evidence>
<dbReference type="PANTHER" id="PTHR13007">
    <property type="entry name" value="PRE-MRNA SPLICING FACTOR-RELATED"/>
    <property type="match status" value="1"/>
</dbReference>
<feature type="compositionally biased region" description="Basic and acidic residues" evidence="8">
    <location>
        <begin position="220"/>
        <end position="239"/>
    </location>
</feature>
<evidence type="ECO:0000256" key="3">
    <source>
        <dbReference type="ARBA" id="ARBA00018242"/>
    </source>
</evidence>
<comment type="similarity">
    <text evidence="2">Belongs to the PRP18 family.</text>
</comment>
<sequence length="432" mass="48388">MDLLKAEIERKRKAVELAKSSKEVGRVGGSRTGGSDDGGGGGTNRQYLKASDLRRFHERQEEEEEERRRGGGRSRVGAGDKARKRRRDEPPEPPGDSKSVAGRDGSDRGDKLMQGADSPAEKGVVKDDGAARKGRREHEDRLEPEEVTRLLRELGLPVRLFGERTAQQEDGTYDDSQRLERLHEARESRRAAMAGMSEMDEFRLGSGHGIRNPFLGGKKRGGDKDGEGEKDELVKRAKLDTVSGTSGPSGKMDHSGKKEGKGSGKARGDEDEDDPHKRIYRFFKTQLRQWEDELSRRPESTRRTAAGRNETKTVKQCKDYIRPLFKLCKKRTLEPGIMAHIVSIVDNCEKGEFVKAHDSYIDVAIGRAAWPMGVTMVGIHARSGREKISSSNVAHVMNSELQRKYLTSVKRLMSYYQKKRTDVDPSKKVLNM</sequence>
<proteinExistence type="inferred from homology"/>
<dbReference type="AlphaFoldDB" id="A0A7S1ZHV8"/>
<dbReference type="GO" id="GO:0071021">
    <property type="term" value="C:U2-type post-spliceosomal complex"/>
    <property type="evidence" value="ECO:0007669"/>
    <property type="project" value="TreeGrafter"/>
</dbReference>
<dbReference type="Pfam" id="PF02840">
    <property type="entry name" value="Prp18"/>
    <property type="match status" value="1"/>
</dbReference>
<dbReference type="InterPro" id="IPR004098">
    <property type="entry name" value="Prp18"/>
</dbReference>
<feature type="compositionally biased region" description="Basic and acidic residues" evidence="8">
    <location>
        <begin position="251"/>
        <end position="268"/>
    </location>
</feature>
<feature type="region of interest" description="Disordered" evidence="8">
    <location>
        <begin position="161"/>
        <end position="275"/>
    </location>
</feature>
<evidence type="ECO:0000256" key="6">
    <source>
        <dbReference type="ARBA" id="ARBA00023187"/>
    </source>
</evidence>
<reference evidence="10" key="1">
    <citation type="submission" date="2021-01" db="EMBL/GenBank/DDBJ databases">
        <authorList>
            <person name="Corre E."/>
            <person name="Pelletier E."/>
            <person name="Niang G."/>
            <person name="Scheremetjew M."/>
            <person name="Finn R."/>
            <person name="Kale V."/>
            <person name="Holt S."/>
            <person name="Cochrane G."/>
            <person name="Meng A."/>
            <person name="Brown T."/>
            <person name="Cohen L."/>
        </authorList>
    </citation>
    <scope>NUCLEOTIDE SEQUENCE</scope>
    <source>
        <strain evidence="10">Grunow 1884</strain>
    </source>
</reference>
<keyword evidence="6" id="KW-0508">mRNA splicing</keyword>
<dbReference type="InterPro" id="IPR036285">
    <property type="entry name" value="PRP4-like_sf"/>
</dbReference>
<feature type="compositionally biased region" description="Gly residues" evidence="8">
    <location>
        <begin position="26"/>
        <end position="43"/>
    </location>
</feature>
<dbReference type="EMBL" id="HBGO01017841">
    <property type="protein sequence ID" value="CAD9339541.1"/>
    <property type="molecule type" value="Transcribed_RNA"/>
</dbReference>
<evidence type="ECO:0000313" key="10">
    <source>
        <dbReference type="EMBL" id="CAD9339541.1"/>
    </source>
</evidence>
<evidence type="ECO:0000256" key="4">
    <source>
        <dbReference type="ARBA" id="ARBA00022664"/>
    </source>
</evidence>
<dbReference type="GO" id="GO:0046540">
    <property type="term" value="C:U4/U6 x U5 tri-snRNP complex"/>
    <property type="evidence" value="ECO:0007669"/>
    <property type="project" value="TreeGrafter"/>
</dbReference>